<evidence type="ECO:0000256" key="1">
    <source>
        <dbReference type="ARBA" id="ARBA00004651"/>
    </source>
</evidence>
<evidence type="ECO:0000256" key="7">
    <source>
        <dbReference type="SAM" id="Phobius"/>
    </source>
</evidence>
<name>X0UGB2_9ZZZZ</name>
<reference evidence="9" key="1">
    <citation type="journal article" date="2014" name="Front. Microbiol.">
        <title>High frequency of phylogenetically diverse reductive dehalogenase-homologous genes in deep subseafloor sedimentary metagenomes.</title>
        <authorList>
            <person name="Kawai M."/>
            <person name="Futagami T."/>
            <person name="Toyoda A."/>
            <person name="Takaki Y."/>
            <person name="Nishi S."/>
            <person name="Hori S."/>
            <person name="Arai W."/>
            <person name="Tsubouchi T."/>
            <person name="Morono Y."/>
            <person name="Uchiyama I."/>
            <person name="Ito T."/>
            <person name="Fujiyama A."/>
            <person name="Inagaki F."/>
            <person name="Takami H."/>
        </authorList>
    </citation>
    <scope>NUCLEOTIDE SEQUENCE</scope>
    <source>
        <strain evidence="9">Expedition CK06-06</strain>
    </source>
</reference>
<feature type="transmembrane region" description="Helical" evidence="7">
    <location>
        <begin position="48"/>
        <end position="74"/>
    </location>
</feature>
<dbReference type="GO" id="GO:0055085">
    <property type="term" value="P:transmembrane transport"/>
    <property type="evidence" value="ECO:0007669"/>
    <property type="project" value="InterPro"/>
</dbReference>
<feature type="non-terminal residue" evidence="9">
    <location>
        <position position="1"/>
    </location>
</feature>
<evidence type="ECO:0000259" key="8">
    <source>
        <dbReference type="Pfam" id="PF00528"/>
    </source>
</evidence>
<dbReference type="PANTHER" id="PTHR30465:SF74">
    <property type="entry name" value="OLIGOPEPTIDE TRANSPORT SYSTEM PERMEASE PROTEIN OPPB"/>
    <property type="match status" value="1"/>
</dbReference>
<comment type="subcellular location">
    <subcellularLocation>
        <location evidence="1">Cell membrane</location>
        <topology evidence="1">Multi-pass membrane protein</topology>
    </subcellularLocation>
</comment>
<gene>
    <name evidence="9" type="ORF">S01H1_23533</name>
</gene>
<evidence type="ECO:0000256" key="6">
    <source>
        <dbReference type="ARBA" id="ARBA00023136"/>
    </source>
</evidence>
<dbReference type="AlphaFoldDB" id="X0UGB2"/>
<dbReference type="EMBL" id="BARS01013620">
    <property type="protein sequence ID" value="GAF98361.1"/>
    <property type="molecule type" value="Genomic_DNA"/>
</dbReference>
<feature type="transmembrane region" description="Helical" evidence="7">
    <location>
        <begin position="7"/>
        <end position="28"/>
    </location>
</feature>
<keyword evidence="6 7" id="KW-0472">Membrane</keyword>
<keyword evidence="2" id="KW-0813">Transport</keyword>
<accession>X0UGB2</accession>
<dbReference type="InterPro" id="IPR000515">
    <property type="entry name" value="MetI-like"/>
</dbReference>
<proteinExistence type="predicted"/>
<dbReference type="Pfam" id="PF00528">
    <property type="entry name" value="BPD_transp_1"/>
    <property type="match status" value="1"/>
</dbReference>
<evidence type="ECO:0000256" key="2">
    <source>
        <dbReference type="ARBA" id="ARBA00022448"/>
    </source>
</evidence>
<evidence type="ECO:0000313" key="9">
    <source>
        <dbReference type="EMBL" id="GAF98361.1"/>
    </source>
</evidence>
<keyword evidence="5 7" id="KW-1133">Transmembrane helix</keyword>
<keyword evidence="4 7" id="KW-0812">Transmembrane</keyword>
<feature type="domain" description="ABC transmembrane type-1" evidence="8">
    <location>
        <begin position="1"/>
        <end position="80"/>
    </location>
</feature>
<evidence type="ECO:0000256" key="3">
    <source>
        <dbReference type="ARBA" id="ARBA00022475"/>
    </source>
</evidence>
<dbReference type="PANTHER" id="PTHR30465">
    <property type="entry name" value="INNER MEMBRANE ABC TRANSPORTER"/>
    <property type="match status" value="1"/>
</dbReference>
<organism evidence="9">
    <name type="scientific">marine sediment metagenome</name>
    <dbReference type="NCBI Taxonomy" id="412755"/>
    <lineage>
        <taxon>unclassified sequences</taxon>
        <taxon>metagenomes</taxon>
        <taxon>ecological metagenomes</taxon>
    </lineage>
</organism>
<keyword evidence="3" id="KW-1003">Cell membrane</keyword>
<evidence type="ECO:0000256" key="4">
    <source>
        <dbReference type="ARBA" id="ARBA00022692"/>
    </source>
</evidence>
<dbReference type="GO" id="GO:0005886">
    <property type="term" value="C:plasma membrane"/>
    <property type="evidence" value="ECO:0007669"/>
    <property type="project" value="UniProtKB-SubCell"/>
</dbReference>
<evidence type="ECO:0000256" key="5">
    <source>
        <dbReference type="ARBA" id="ARBA00022989"/>
    </source>
</evidence>
<comment type="caution">
    <text evidence="9">The sequence shown here is derived from an EMBL/GenBank/DDBJ whole genome shotgun (WGS) entry which is preliminary data.</text>
</comment>
<sequence>NAIFPVISFLGPAAAFALTGSFVVEQVFNVPGLGRYFVNSVLQRDYGIILGTVFVFSAFLISFNLLVDVLYGWIDPRIRHAR</sequence>
<protein>
    <recommendedName>
        <fullName evidence="8">ABC transmembrane type-1 domain-containing protein</fullName>
    </recommendedName>
</protein>